<reference evidence="1" key="1">
    <citation type="submission" date="2020-03" db="EMBL/GenBank/DDBJ databases">
        <authorList>
            <person name="Weist P."/>
        </authorList>
    </citation>
    <scope>NUCLEOTIDE SEQUENCE</scope>
</reference>
<keyword evidence="2" id="KW-1185">Reference proteome</keyword>
<evidence type="ECO:0000313" key="1">
    <source>
        <dbReference type="EMBL" id="CAB1436269.1"/>
    </source>
</evidence>
<comment type="caution">
    <text evidence="1">The sequence shown here is derived from an EMBL/GenBank/DDBJ whole genome shotgun (WGS) entry which is preliminary data.</text>
</comment>
<accession>A0A9N7UPF0</accession>
<gene>
    <name evidence="1" type="ORF">PLEPLA_LOCUS24304</name>
</gene>
<organism evidence="1 2">
    <name type="scientific">Pleuronectes platessa</name>
    <name type="common">European plaice</name>
    <dbReference type="NCBI Taxonomy" id="8262"/>
    <lineage>
        <taxon>Eukaryota</taxon>
        <taxon>Metazoa</taxon>
        <taxon>Chordata</taxon>
        <taxon>Craniata</taxon>
        <taxon>Vertebrata</taxon>
        <taxon>Euteleostomi</taxon>
        <taxon>Actinopterygii</taxon>
        <taxon>Neopterygii</taxon>
        <taxon>Teleostei</taxon>
        <taxon>Neoteleostei</taxon>
        <taxon>Acanthomorphata</taxon>
        <taxon>Carangaria</taxon>
        <taxon>Pleuronectiformes</taxon>
        <taxon>Pleuronectoidei</taxon>
        <taxon>Pleuronectidae</taxon>
        <taxon>Pleuronectes</taxon>
    </lineage>
</organism>
<sequence>MALFTNHSCSDSGLLKSEIGYLEFWMVGGSGDVLFIFINSLSCGVTKPPGRYVSAMAATGPRASVVQQLDVLRWKDADSASAASRPGRRAGALQQVNDVATQEVEVPGLTGGVVTEGVSHTRFLDKDGAER</sequence>
<dbReference type="AlphaFoldDB" id="A0A9N7UPF0"/>
<dbReference type="EMBL" id="CADEAL010001874">
    <property type="protein sequence ID" value="CAB1436269.1"/>
    <property type="molecule type" value="Genomic_DNA"/>
</dbReference>
<evidence type="ECO:0000313" key="2">
    <source>
        <dbReference type="Proteomes" id="UP001153269"/>
    </source>
</evidence>
<name>A0A9N7UPF0_PLEPL</name>
<proteinExistence type="predicted"/>
<dbReference type="Proteomes" id="UP001153269">
    <property type="component" value="Unassembled WGS sequence"/>
</dbReference>
<protein>
    <submittedName>
        <fullName evidence="1">Uncharacterized protein</fullName>
    </submittedName>
</protein>